<keyword evidence="4" id="KW-1185">Reference proteome</keyword>
<evidence type="ECO:0000313" key="3">
    <source>
        <dbReference type="EMBL" id="KAJ5177183.1"/>
    </source>
</evidence>
<organism evidence="3 4">
    <name type="scientific">Penicillium canariense</name>
    <dbReference type="NCBI Taxonomy" id="189055"/>
    <lineage>
        <taxon>Eukaryota</taxon>
        <taxon>Fungi</taxon>
        <taxon>Dikarya</taxon>
        <taxon>Ascomycota</taxon>
        <taxon>Pezizomycotina</taxon>
        <taxon>Eurotiomycetes</taxon>
        <taxon>Eurotiomycetidae</taxon>
        <taxon>Eurotiales</taxon>
        <taxon>Aspergillaceae</taxon>
        <taxon>Penicillium</taxon>
    </lineage>
</organism>
<reference evidence="3" key="2">
    <citation type="journal article" date="2023" name="IMA Fungus">
        <title>Comparative genomic study of the Penicillium genus elucidates a diverse pangenome and 15 lateral gene transfer events.</title>
        <authorList>
            <person name="Petersen C."/>
            <person name="Sorensen T."/>
            <person name="Nielsen M.R."/>
            <person name="Sondergaard T.E."/>
            <person name="Sorensen J.L."/>
            <person name="Fitzpatrick D.A."/>
            <person name="Frisvad J.C."/>
            <person name="Nielsen K.L."/>
        </authorList>
    </citation>
    <scope>NUCLEOTIDE SEQUENCE</scope>
    <source>
        <strain evidence="3">IBT 26290</strain>
    </source>
</reference>
<feature type="region of interest" description="Disordered" evidence="1">
    <location>
        <begin position="445"/>
        <end position="472"/>
    </location>
</feature>
<feature type="compositionally biased region" description="Polar residues" evidence="1">
    <location>
        <begin position="766"/>
        <end position="777"/>
    </location>
</feature>
<feature type="transmembrane region" description="Helical" evidence="2">
    <location>
        <begin position="6"/>
        <end position="30"/>
    </location>
</feature>
<gene>
    <name evidence="3" type="ORF">N7482_003060</name>
</gene>
<dbReference type="RefSeq" id="XP_056548791.1">
    <property type="nucleotide sequence ID" value="XM_056685185.1"/>
</dbReference>
<accession>A0A9W9LUH5</accession>
<comment type="caution">
    <text evidence="3">The sequence shown here is derived from an EMBL/GenBank/DDBJ whole genome shotgun (WGS) entry which is preliminary data.</text>
</comment>
<feature type="compositionally biased region" description="Basic residues" evidence="1">
    <location>
        <begin position="610"/>
        <end position="621"/>
    </location>
</feature>
<keyword evidence="2" id="KW-0812">Transmembrane</keyword>
<dbReference type="GeneID" id="81424361"/>
<feature type="region of interest" description="Disordered" evidence="1">
    <location>
        <begin position="489"/>
        <end position="546"/>
    </location>
</feature>
<evidence type="ECO:0000256" key="2">
    <source>
        <dbReference type="SAM" id="Phobius"/>
    </source>
</evidence>
<feature type="compositionally biased region" description="Polar residues" evidence="1">
    <location>
        <begin position="463"/>
        <end position="472"/>
    </location>
</feature>
<name>A0A9W9LUH5_9EURO</name>
<keyword evidence="2" id="KW-0472">Membrane</keyword>
<feature type="region of interest" description="Disordered" evidence="1">
    <location>
        <begin position="287"/>
        <end position="319"/>
    </location>
</feature>
<protein>
    <submittedName>
        <fullName evidence="3">Uncharacterized protein</fullName>
    </submittedName>
</protein>
<feature type="compositionally biased region" description="Basic residues" evidence="1">
    <location>
        <begin position="579"/>
        <end position="590"/>
    </location>
</feature>
<evidence type="ECO:0000256" key="1">
    <source>
        <dbReference type="SAM" id="MobiDB-lite"/>
    </source>
</evidence>
<feature type="compositionally biased region" description="Basic and acidic residues" evidence="1">
    <location>
        <begin position="740"/>
        <end position="752"/>
    </location>
</feature>
<feature type="region of interest" description="Disordered" evidence="1">
    <location>
        <begin position="559"/>
        <end position="777"/>
    </location>
</feature>
<feature type="compositionally biased region" description="Low complexity" evidence="1">
    <location>
        <begin position="372"/>
        <end position="386"/>
    </location>
</feature>
<dbReference type="Proteomes" id="UP001149163">
    <property type="component" value="Unassembled WGS sequence"/>
</dbReference>
<feature type="region of interest" description="Disordered" evidence="1">
    <location>
        <begin position="338"/>
        <end position="425"/>
    </location>
</feature>
<sequence length="896" mass="96705">MLSLSIVVAIAASGAAFFIVCGVVAVVVWVRFRKERHALRVLRLTPGENTRKIQTFAGDTLTELSHQEGSVLRAHGQLPYGKPTEWGKLESRETLLRPKNGSETSWPLMERARSLRNSIRRARSKRFSRTGHKRVDSMATVSEMVPSPPGSSRENIPLSAVEGVLELPAERTPQQTPEIPREEEGFHLGMRPMSPASAWPPTTQRAQSTLFPVLPGNNSQDMFDPPSMIFDESPTRLRGGSIVSQTAGHVPDQSIPPPPPPAAFPQERFSYLRNDSVMRLSSMSLDTTNSSILDDGRNGPRSADTDLTSPIFPSGGTFVPYSANDVGVKNGRRSFIAANTSLPPNFPIRSSSNADNHRRMAEEAVSPRRSMTTTSRNPSNASSRSNGVPRRSESMSSNPPQRHSSLRNSTPGPPAGYQKANSSAWRSPHSNAAYVLHFSQYQQQPPGYENEQFDNDPFYGGSPASNGTLFSTGSPGQPLAYMPQSPMQRSSLSIKGPLPSALKGSNSQRKSKGHRRQNCVRISIHPPMTFGGSVFSPTVEEEPEDLDAMEEVDLRESTINGTPKAQPSPPVNTSSPLPRSKRGSGSRRTKPVISAPSSLGPLAEEPQPRTHTRTPSKKRKKAPTDNADDTPIFARDHSLPGIFTALPPSGDVSLSHTPSPEREPPVWAVPGAPSPLAYENSPASGTGSPRRTAVKGPRTQPGKPARSNSTRAPPPRPIGPLMGPTSSPGLPFITGTQGSDWRRSTDTLHRTQTDASNHSYRRYRESQGSLASALDSSMCPTSPVYGTNASTVRDKVTIWEDANRSGSPPKPPAPQFAGNYAFPPDTNASPVHMKNTIPRSISKSGRSPARMASYRAPPTPTSARRGMTTPTGKGLGIGIGCATPVSLYDGDGFFRE</sequence>
<proteinExistence type="predicted"/>
<feature type="compositionally biased region" description="Polar residues" evidence="1">
    <location>
        <begin position="338"/>
        <end position="354"/>
    </location>
</feature>
<dbReference type="OrthoDB" id="3546893at2759"/>
<feature type="compositionally biased region" description="Basic residues" evidence="1">
    <location>
        <begin position="509"/>
        <end position="518"/>
    </location>
</feature>
<feature type="region of interest" description="Disordered" evidence="1">
    <location>
        <begin position="801"/>
        <end position="876"/>
    </location>
</feature>
<feature type="compositionally biased region" description="Basic and acidic residues" evidence="1">
    <location>
        <begin position="355"/>
        <end position="366"/>
    </location>
</feature>
<keyword evidence="2" id="KW-1133">Transmembrane helix</keyword>
<reference evidence="3" key="1">
    <citation type="submission" date="2022-11" db="EMBL/GenBank/DDBJ databases">
        <authorList>
            <person name="Petersen C."/>
        </authorList>
    </citation>
    <scope>NUCLEOTIDE SEQUENCE</scope>
    <source>
        <strain evidence="3">IBT 26290</strain>
    </source>
</reference>
<dbReference type="EMBL" id="JAPQKN010000001">
    <property type="protein sequence ID" value="KAJ5177183.1"/>
    <property type="molecule type" value="Genomic_DNA"/>
</dbReference>
<evidence type="ECO:0000313" key="4">
    <source>
        <dbReference type="Proteomes" id="UP001149163"/>
    </source>
</evidence>
<feature type="compositionally biased region" description="Polar residues" evidence="1">
    <location>
        <begin position="394"/>
        <end position="410"/>
    </location>
</feature>
<dbReference type="AlphaFoldDB" id="A0A9W9LUH5"/>